<dbReference type="PATRIC" id="fig|565050.3.peg.694"/>
<organism evidence="1 2">
    <name type="scientific">Caulobacter vibrioides (strain NA1000 / CB15N)</name>
    <name type="common">Caulobacter crescentus</name>
    <dbReference type="NCBI Taxonomy" id="565050"/>
    <lineage>
        <taxon>Bacteria</taxon>
        <taxon>Pseudomonadati</taxon>
        <taxon>Pseudomonadota</taxon>
        <taxon>Alphaproteobacteria</taxon>
        <taxon>Caulobacterales</taxon>
        <taxon>Caulobacteraceae</taxon>
        <taxon>Caulobacter</taxon>
    </lineage>
</organism>
<dbReference type="OrthoDB" id="7210871at2"/>
<dbReference type="Proteomes" id="UP000001364">
    <property type="component" value="Chromosome"/>
</dbReference>
<dbReference type="KEGG" id="ccs:CCNA_00703"/>
<keyword evidence="2" id="KW-1185">Reference proteome</keyword>
<proteinExistence type="predicted"/>
<evidence type="ECO:0000313" key="1">
    <source>
        <dbReference type="EMBL" id="ACL94168.1"/>
    </source>
</evidence>
<name>A0A0H3C7L6_CAUVN</name>
<reference evidence="1 2" key="1">
    <citation type="journal article" date="2010" name="J. Bacteriol.">
        <title>The genetic basis of laboratory adaptation in Caulobacter crescentus.</title>
        <authorList>
            <person name="Marks M.E."/>
            <person name="Castro-Rojas C.M."/>
            <person name="Teiling C."/>
            <person name="Du L."/>
            <person name="Kapatral V."/>
            <person name="Walunas T.L."/>
            <person name="Crosson S."/>
        </authorList>
    </citation>
    <scope>NUCLEOTIDE SEQUENCE [LARGE SCALE GENOMIC DNA]</scope>
    <source>
        <strain evidence="2">NA1000 / CB15N</strain>
    </source>
</reference>
<gene>
    <name evidence="1" type="ordered locus">CCNA_00703</name>
</gene>
<sequence>MNKSLGERIVITVCRNEGLWAAEEAGVYFGASADKDIAKASAAKRARERMGQGHTCQIRISGEHGFAI</sequence>
<dbReference type="EMBL" id="CP001340">
    <property type="protein sequence ID" value="ACL94168.1"/>
    <property type="molecule type" value="Genomic_DNA"/>
</dbReference>
<accession>A0A0H3C7L6</accession>
<evidence type="ECO:0000313" key="2">
    <source>
        <dbReference type="Proteomes" id="UP000001364"/>
    </source>
</evidence>
<dbReference type="SMR" id="A0A0H3C7L6"/>
<protein>
    <recommendedName>
        <fullName evidence="3">DUF2188 domain-containing protein</fullName>
    </recommendedName>
</protein>
<dbReference type="RefSeq" id="WP_010918553.1">
    <property type="nucleotide sequence ID" value="NC_011916.1"/>
</dbReference>
<dbReference type="AlphaFoldDB" id="A0A0H3C7L6"/>
<dbReference type="GeneID" id="7330512"/>
<evidence type="ECO:0008006" key="3">
    <source>
        <dbReference type="Google" id="ProtNLM"/>
    </source>
</evidence>
<dbReference type="HOGENOM" id="CLU_2827406_0_0_5"/>
<dbReference type="RefSeq" id="YP_002516076.1">
    <property type="nucleotide sequence ID" value="NC_011916.1"/>
</dbReference>